<comment type="caution">
    <text evidence="3">The sequence shown here is derived from an EMBL/GenBank/DDBJ whole genome shotgun (WGS) entry which is preliminary data.</text>
</comment>
<dbReference type="Gene3D" id="3.30.457.10">
    <property type="entry name" value="Copper amine oxidase-like, N-terminal domain"/>
    <property type="match status" value="1"/>
</dbReference>
<keyword evidence="1" id="KW-0732">Signal</keyword>
<evidence type="ECO:0000256" key="1">
    <source>
        <dbReference type="SAM" id="SignalP"/>
    </source>
</evidence>
<accession>A0ABS7D5K3</accession>
<sequence>MKEEIQLGKQRTKKAAALMVSIALATSMLTGSATAAGSSISVVLDGLQAPLGSAVIENGATMVPIRFVSEKLGANVSWDGTTKKVSINKNGKSIILTVGSASAKIDGVDVKLDAKVIRKEGAVLVPLRLVGEQLAAEVEWNADRNTVYIHTPGKEIGEVDPFGRKIRTTNLPKNYKDYPYILADIPNEMYEMGYPGTIERRKKVSKQLYDAKVFTTDDLTKIMKRITEGYEMILNVDYKTIDVKTWGTKFFSYMNQSFADYKMQQNNKYAHWVKKNQIQIEGSIKPEPSMLYNAGTGGWYIRSKIIFKIKSYNEDKQIIHDEHYMPSKFKKGIWYEGYVDLWIGSNVYGGDLGDHVAISGVTLFYSHNMYRKVSE</sequence>
<dbReference type="InterPro" id="IPR036582">
    <property type="entry name" value="Mao_N_sf"/>
</dbReference>
<feature type="domain" description="Copper amine oxidase-like N-terminal" evidence="2">
    <location>
        <begin position="53"/>
        <end position="149"/>
    </location>
</feature>
<evidence type="ECO:0000313" key="3">
    <source>
        <dbReference type="EMBL" id="MBW7475222.1"/>
    </source>
</evidence>
<feature type="signal peptide" evidence="1">
    <location>
        <begin position="1"/>
        <end position="35"/>
    </location>
</feature>
<proteinExistence type="predicted"/>
<dbReference type="SUPFAM" id="SSF55383">
    <property type="entry name" value="Copper amine oxidase, domain N"/>
    <property type="match status" value="1"/>
</dbReference>
<dbReference type="RefSeq" id="WP_219872473.1">
    <property type="nucleotide sequence ID" value="NZ_JAHZIJ010000006.1"/>
</dbReference>
<dbReference type="InterPro" id="IPR012854">
    <property type="entry name" value="Cu_amine_oxidase-like_N"/>
</dbReference>
<name>A0ABS7D5K3_9BACL</name>
<protein>
    <submittedName>
        <fullName evidence="3">Copper amine oxidase N-terminal domain-containing protein</fullName>
    </submittedName>
</protein>
<dbReference type="Proteomes" id="UP000812277">
    <property type="component" value="Unassembled WGS sequence"/>
</dbReference>
<evidence type="ECO:0000259" key="2">
    <source>
        <dbReference type="Pfam" id="PF07833"/>
    </source>
</evidence>
<organism evidence="3 4">
    <name type="scientific">Paenibacillus oenotherae</name>
    <dbReference type="NCBI Taxonomy" id="1435645"/>
    <lineage>
        <taxon>Bacteria</taxon>
        <taxon>Bacillati</taxon>
        <taxon>Bacillota</taxon>
        <taxon>Bacilli</taxon>
        <taxon>Bacillales</taxon>
        <taxon>Paenibacillaceae</taxon>
        <taxon>Paenibacillus</taxon>
    </lineage>
</organism>
<reference evidence="3 4" key="1">
    <citation type="submission" date="2021-07" db="EMBL/GenBank/DDBJ databases">
        <title>Paenibacillus radiodurans sp. nov., isolated from the southeastern edge of Tengger Desert.</title>
        <authorList>
            <person name="Zhang G."/>
        </authorList>
    </citation>
    <scope>NUCLEOTIDE SEQUENCE [LARGE SCALE GENOMIC DNA]</scope>
    <source>
        <strain evidence="3 4">DT7-4</strain>
    </source>
</reference>
<gene>
    <name evidence="3" type="ORF">K0T92_10735</name>
</gene>
<dbReference type="Pfam" id="PF07833">
    <property type="entry name" value="Cu_amine_oxidN1"/>
    <property type="match status" value="1"/>
</dbReference>
<dbReference type="EMBL" id="JAHZIJ010000006">
    <property type="protein sequence ID" value="MBW7475222.1"/>
    <property type="molecule type" value="Genomic_DNA"/>
</dbReference>
<keyword evidence="4" id="KW-1185">Reference proteome</keyword>
<feature type="chain" id="PRO_5047058156" evidence="1">
    <location>
        <begin position="36"/>
        <end position="375"/>
    </location>
</feature>
<evidence type="ECO:0000313" key="4">
    <source>
        <dbReference type="Proteomes" id="UP000812277"/>
    </source>
</evidence>